<proteinExistence type="predicted"/>
<comment type="caution">
    <text evidence="2">The sequence shown here is derived from an EMBL/GenBank/DDBJ whole genome shotgun (WGS) entry which is preliminary data.</text>
</comment>
<dbReference type="EMBL" id="VIWV01000001">
    <property type="protein sequence ID" value="TWF84688.1"/>
    <property type="molecule type" value="Genomic_DNA"/>
</dbReference>
<dbReference type="Proteomes" id="UP000316603">
    <property type="component" value="Unassembled WGS sequence"/>
</dbReference>
<dbReference type="AlphaFoldDB" id="A0A561TC41"/>
<gene>
    <name evidence="2" type="ORF">FHX78_111623</name>
</gene>
<reference evidence="2 3" key="1">
    <citation type="submission" date="2019-06" db="EMBL/GenBank/DDBJ databases">
        <title>Sequencing the genomes of 1000 actinobacteria strains.</title>
        <authorList>
            <person name="Klenk H.-P."/>
        </authorList>
    </citation>
    <scope>NUCLEOTIDE SEQUENCE [LARGE SCALE GENOMIC DNA]</scope>
    <source>
        <strain evidence="2 3">DSM 41695</strain>
    </source>
</reference>
<sequence>MVRTYGLHLARRRDQPHPGPGPVRHDVGERLRHALGFQATYEQGAAVPSRLCGRSLHLGLGPVTEVGHNALHNRLGHAMPNTQALTERTRPCGTNNLFVAWETLTHGDNPA</sequence>
<evidence type="ECO:0000256" key="1">
    <source>
        <dbReference type="SAM" id="MobiDB-lite"/>
    </source>
</evidence>
<feature type="region of interest" description="Disordered" evidence="1">
    <location>
        <begin position="1"/>
        <end position="23"/>
    </location>
</feature>
<keyword evidence="3" id="KW-1185">Reference proteome</keyword>
<protein>
    <submittedName>
        <fullName evidence="2">Uncharacterized protein</fullName>
    </submittedName>
</protein>
<evidence type="ECO:0000313" key="3">
    <source>
        <dbReference type="Proteomes" id="UP000316603"/>
    </source>
</evidence>
<name>A0A561TC41_9ACTN</name>
<accession>A0A561TC41</accession>
<organism evidence="2 3">
    <name type="scientific">Streptomyces capillispiralis</name>
    <dbReference type="NCBI Taxonomy" id="68182"/>
    <lineage>
        <taxon>Bacteria</taxon>
        <taxon>Bacillati</taxon>
        <taxon>Actinomycetota</taxon>
        <taxon>Actinomycetes</taxon>
        <taxon>Kitasatosporales</taxon>
        <taxon>Streptomycetaceae</taxon>
        <taxon>Streptomyces</taxon>
    </lineage>
</organism>
<evidence type="ECO:0000313" key="2">
    <source>
        <dbReference type="EMBL" id="TWF84688.1"/>
    </source>
</evidence>